<dbReference type="InterPro" id="IPR041588">
    <property type="entry name" value="Integrase_H2C2"/>
</dbReference>
<evidence type="ECO:0000259" key="1">
    <source>
        <dbReference type="PROSITE" id="PS50994"/>
    </source>
</evidence>
<gene>
    <name evidence="2" type="ORF">H6P81_003346</name>
</gene>
<dbReference type="Proteomes" id="UP000825729">
    <property type="component" value="Unassembled WGS sequence"/>
</dbReference>
<dbReference type="AlphaFoldDB" id="A0AAV7FGP1"/>
<protein>
    <recommendedName>
        <fullName evidence="1">Integrase catalytic domain-containing protein</fullName>
    </recommendedName>
</protein>
<accession>A0AAV7FGP1</accession>
<reference evidence="2 3" key="1">
    <citation type="submission" date="2021-07" db="EMBL/GenBank/DDBJ databases">
        <title>The Aristolochia fimbriata genome: insights into angiosperm evolution, floral development and chemical biosynthesis.</title>
        <authorList>
            <person name="Jiao Y."/>
        </authorList>
    </citation>
    <scope>NUCLEOTIDE SEQUENCE [LARGE SCALE GENOMIC DNA]</scope>
    <source>
        <strain evidence="2">IBCAS-2021</strain>
        <tissue evidence="2">Leaf</tissue>
    </source>
</reference>
<dbReference type="Pfam" id="PF17921">
    <property type="entry name" value="Integrase_H2C2"/>
    <property type="match status" value="1"/>
</dbReference>
<dbReference type="PANTHER" id="PTHR47266">
    <property type="entry name" value="ENDONUCLEASE-RELATED"/>
    <property type="match status" value="1"/>
</dbReference>
<sequence>MKLEIGESLSRIFFNTAHSQPTCKSEFIFAEQLLGTFSIMTYFTGGRLLLRCLSKEEVLQVLKETHGGICGAHQVGPKLHLQVKRLGYYWPLMLRDAIEMARTCRPCQLHADYIHQPPKPLHPTVASWPFEAWGMDIIDPITPKSDSDRQYILAAIDYFSKWAEAAAYREVKATTVADFIRSQIIYRYGSLDT</sequence>
<comment type="caution">
    <text evidence="2">The sequence shown here is derived from an EMBL/GenBank/DDBJ whole genome shotgun (WGS) entry which is preliminary data.</text>
</comment>
<proteinExistence type="predicted"/>
<dbReference type="InterPro" id="IPR052160">
    <property type="entry name" value="Gypsy_RT_Integrase-like"/>
</dbReference>
<dbReference type="InterPro" id="IPR001584">
    <property type="entry name" value="Integrase_cat-core"/>
</dbReference>
<keyword evidence="3" id="KW-1185">Reference proteome</keyword>
<organism evidence="2 3">
    <name type="scientific">Aristolochia fimbriata</name>
    <name type="common">White veined hardy Dutchman's pipe vine</name>
    <dbReference type="NCBI Taxonomy" id="158543"/>
    <lineage>
        <taxon>Eukaryota</taxon>
        <taxon>Viridiplantae</taxon>
        <taxon>Streptophyta</taxon>
        <taxon>Embryophyta</taxon>
        <taxon>Tracheophyta</taxon>
        <taxon>Spermatophyta</taxon>
        <taxon>Magnoliopsida</taxon>
        <taxon>Magnoliidae</taxon>
        <taxon>Piperales</taxon>
        <taxon>Aristolochiaceae</taxon>
        <taxon>Aristolochia</taxon>
    </lineage>
</organism>
<dbReference type="PROSITE" id="PS50994">
    <property type="entry name" value="INTEGRASE"/>
    <property type="match status" value="1"/>
</dbReference>
<dbReference type="Gene3D" id="1.10.340.70">
    <property type="match status" value="1"/>
</dbReference>
<feature type="domain" description="Integrase catalytic" evidence="1">
    <location>
        <begin position="125"/>
        <end position="193"/>
    </location>
</feature>
<dbReference type="GO" id="GO:0003676">
    <property type="term" value="F:nucleic acid binding"/>
    <property type="evidence" value="ECO:0007669"/>
    <property type="project" value="InterPro"/>
</dbReference>
<dbReference type="Gene3D" id="3.30.420.10">
    <property type="entry name" value="Ribonuclease H-like superfamily/Ribonuclease H"/>
    <property type="match status" value="1"/>
</dbReference>
<dbReference type="InterPro" id="IPR012337">
    <property type="entry name" value="RNaseH-like_sf"/>
</dbReference>
<dbReference type="GO" id="GO:0015074">
    <property type="term" value="P:DNA integration"/>
    <property type="evidence" value="ECO:0007669"/>
    <property type="project" value="InterPro"/>
</dbReference>
<name>A0AAV7FGP1_ARIFI</name>
<dbReference type="InterPro" id="IPR036397">
    <property type="entry name" value="RNaseH_sf"/>
</dbReference>
<dbReference type="EMBL" id="JAINDJ010000002">
    <property type="protein sequence ID" value="KAG9458838.1"/>
    <property type="molecule type" value="Genomic_DNA"/>
</dbReference>
<dbReference type="SUPFAM" id="SSF53098">
    <property type="entry name" value="Ribonuclease H-like"/>
    <property type="match status" value="1"/>
</dbReference>
<evidence type="ECO:0000313" key="3">
    <source>
        <dbReference type="Proteomes" id="UP000825729"/>
    </source>
</evidence>
<evidence type="ECO:0000313" key="2">
    <source>
        <dbReference type="EMBL" id="KAG9458838.1"/>
    </source>
</evidence>